<dbReference type="EMBL" id="WNYA01000001">
    <property type="protein sequence ID" value="KAG8598401.1"/>
    <property type="molecule type" value="Genomic_DNA"/>
</dbReference>
<sequence length="117" mass="13680">MDFRIQIVNKDLQGHQVHILGWAKYIQMKGCIFKILFDKENEHRHQNNYIMIPLGLPAPNLARLREDCLDALFCVSAVSFFFIVPSECDSSNCIWIPYITILGTIFYNKNKKKMLSR</sequence>
<accession>A0AAV7DP31</accession>
<proteinExistence type="predicted"/>
<evidence type="ECO:0000313" key="1">
    <source>
        <dbReference type="EMBL" id="KAG8598401.1"/>
    </source>
</evidence>
<organism evidence="1 2">
    <name type="scientific">Engystomops pustulosus</name>
    <name type="common">Tungara frog</name>
    <name type="synonym">Physalaemus pustulosus</name>
    <dbReference type="NCBI Taxonomy" id="76066"/>
    <lineage>
        <taxon>Eukaryota</taxon>
        <taxon>Metazoa</taxon>
        <taxon>Chordata</taxon>
        <taxon>Craniata</taxon>
        <taxon>Vertebrata</taxon>
        <taxon>Euteleostomi</taxon>
        <taxon>Amphibia</taxon>
        <taxon>Batrachia</taxon>
        <taxon>Anura</taxon>
        <taxon>Neobatrachia</taxon>
        <taxon>Hyloidea</taxon>
        <taxon>Leptodactylidae</taxon>
        <taxon>Leiuperinae</taxon>
        <taxon>Engystomops</taxon>
    </lineage>
</organism>
<protein>
    <submittedName>
        <fullName evidence="1">Uncharacterized protein</fullName>
    </submittedName>
</protein>
<gene>
    <name evidence="1" type="ORF">GDO81_002601</name>
</gene>
<comment type="caution">
    <text evidence="1">The sequence shown here is derived from an EMBL/GenBank/DDBJ whole genome shotgun (WGS) entry which is preliminary data.</text>
</comment>
<keyword evidence="2" id="KW-1185">Reference proteome</keyword>
<name>A0AAV7DP31_ENGPU</name>
<dbReference type="AlphaFoldDB" id="A0AAV7DP31"/>
<evidence type="ECO:0000313" key="2">
    <source>
        <dbReference type="Proteomes" id="UP000824782"/>
    </source>
</evidence>
<reference evidence="1" key="1">
    <citation type="thesis" date="2020" institute="ProQuest LLC" country="789 East Eisenhower Parkway, Ann Arbor, MI, USA">
        <title>Comparative Genomics and Chromosome Evolution.</title>
        <authorList>
            <person name="Mudd A.B."/>
        </authorList>
    </citation>
    <scope>NUCLEOTIDE SEQUENCE</scope>
    <source>
        <strain evidence="1">237g6f4</strain>
        <tissue evidence="1">Blood</tissue>
    </source>
</reference>
<dbReference type="Proteomes" id="UP000824782">
    <property type="component" value="Unassembled WGS sequence"/>
</dbReference>